<protein>
    <submittedName>
        <fullName evidence="2">Uncharacterized protein</fullName>
    </submittedName>
</protein>
<evidence type="ECO:0000256" key="1">
    <source>
        <dbReference type="SAM" id="Phobius"/>
    </source>
</evidence>
<keyword evidence="1" id="KW-1133">Transmembrane helix</keyword>
<evidence type="ECO:0000313" key="3">
    <source>
        <dbReference type="Proteomes" id="UP000570595"/>
    </source>
</evidence>
<dbReference type="Proteomes" id="UP000570595">
    <property type="component" value="Unassembled WGS sequence"/>
</dbReference>
<reference evidence="2 3" key="1">
    <citation type="submission" date="2020-04" db="EMBL/GenBank/DDBJ databases">
        <title>Perkinsus olseni comparative genomics.</title>
        <authorList>
            <person name="Bogema D.R."/>
        </authorList>
    </citation>
    <scope>NUCLEOTIDE SEQUENCE [LARGE SCALE GENOMIC DNA]</scope>
    <source>
        <strain evidence="2">ATCC PRA-179</strain>
    </source>
</reference>
<comment type="caution">
    <text evidence="2">The sequence shown here is derived from an EMBL/GenBank/DDBJ whole genome shotgun (WGS) entry which is preliminary data.</text>
</comment>
<feature type="transmembrane region" description="Helical" evidence="1">
    <location>
        <begin position="36"/>
        <end position="54"/>
    </location>
</feature>
<feature type="transmembrane region" description="Helical" evidence="1">
    <location>
        <begin position="279"/>
        <end position="303"/>
    </location>
</feature>
<accession>A0A7J6MHN3</accession>
<sequence>MQPSSNINVLIKATENILWSFATATATVVQGKSTRIVVLLCFLILIALGIYLTAPTAAKVGAITRPLTEAGGFSPGIEDRQVSDLTSLYGLQTYEDPDAVTEGFQYTKFTLSAPTLVEESTAPGKRRCSAEMRRVYVGLARQAGLSQSEAFTSSAERHARLVTNVIDAQPSTSEVQPSGSTHLTEARLSSDGSLVCYMRMQSCPVFETRCVKRHTRPISGCCSCITFATIFVFMSHIGHYAAGEDFEDLRTVWSTLVLQFEILWSGGWDVPNWSSHPALSLYLVLFVVVIFIALLNFFVALVVEAYLAVRRTVFTAYYTQSFIQDYMAALAPLFAKQYVDVDDLEQTGLFDSGESTGD</sequence>
<gene>
    <name evidence="2" type="ORF">FOZ61_006823</name>
</gene>
<organism evidence="2 3">
    <name type="scientific">Perkinsus olseni</name>
    <name type="common">Perkinsus atlanticus</name>
    <dbReference type="NCBI Taxonomy" id="32597"/>
    <lineage>
        <taxon>Eukaryota</taxon>
        <taxon>Sar</taxon>
        <taxon>Alveolata</taxon>
        <taxon>Perkinsozoa</taxon>
        <taxon>Perkinsea</taxon>
        <taxon>Perkinsida</taxon>
        <taxon>Perkinsidae</taxon>
        <taxon>Perkinsus</taxon>
    </lineage>
</organism>
<name>A0A7J6MHN3_PEROL</name>
<keyword evidence="1" id="KW-0812">Transmembrane</keyword>
<evidence type="ECO:0000313" key="2">
    <source>
        <dbReference type="EMBL" id="KAF4671005.1"/>
    </source>
</evidence>
<dbReference type="OrthoDB" id="444119at2759"/>
<keyword evidence="1" id="KW-0472">Membrane</keyword>
<proteinExistence type="predicted"/>
<dbReference type="Gene3D" id="1.10.287.70">
    <property type="match status" value="1"/>
</dbReference>
<dbReference type="EMBL" id="JABAHT010000004">
    <property type="protein sequence ID" value="KAF4671005.1"/>
    <property type="molecule type" value="Genomic_DNA"/>
</dbReference>
<dbReference type="AlphaFoldDB" id="A0A7J6MHN3"/>
<feature type="transmembrane region" description="Helical" evidence="1">
    <location>
        <begin position="218"/>
        <end position="242"/>
    </location>
</feature>